<feature type="transmembrane region" description="Helical" evidence="8">
    <location>
        <begin position="26"/>
        <end position="45"/>
    </location>
</feature>
<name>A0ABP4HUK8_9ACTN</name>
<keyword evidence="4" id="KW-0547">Nucleotide-binding</keyword>
<evidence type="ECO:0000259" key="9">
    <source>
        <dbReference type="Pfam" id="PF18967"/>
    </source>
</evidence>
<comment type="caution">
    <text evidence="10">The sequence shown here is derived from an EMBL/GenBank/DDBJ whole genome shotgun (WGS) entry which is preliminary data.</text>
</comment>
<protein>
    <submittedName>
        <fullName evidence="10">DUF5706 domain-containing protein</fullName>
    </submittedName>
</protein>
<reference evidence="11" key="1">
    <citation type="journal article" date="2019" name="Int. J. Syst. Evol. Microbiol.">
        <title>The Global Catalogue of Microorganisms (GCM) 10K type strain sequencing project: providing services to taxonomists for standard genome sequencing and annotation.</title>
        <authorList>
            <consortium name="The Broad Institute Genomics Platform"/>
            <consortium name="The Broad Institute Genome Sequencing Center for Infectious Disease"/>
            <person name="Wu L."/>
            <person name="Ma J."/>
        </authorList>
    </citation>
    <scope>NUCLEOTIDE SEQUENCE [LARGE SCALE GENOMIC DNA]</scope>
    <source>
        <strain evidence="11">JCM 11448</strain>
    </source>
</reference>
<evidence type="ECO:0000256" key="4">
    <source>
        <dbReference type="ARBA" id="ARBA00022741"/>
    </source>
</evidence>
<evidence type="ECO:0000313" key="11">
    <source>
        <dbReference type="Proteomes" id="UP001500282"/>
    </source>
</evidence>
<organism evidence="10 11">
    <name type="scientific">Streptomyces javensis</name>
    <dbReference type="NCBI Taxonomy" id="114698"/>
    <lineage>
        <taxon>Bacteria</taxon>
        <taxon>Bacillati</taxon>
        <taxon>Actinomycetota</taxon>
        <taxon>Actinomycetes</taxon>
        <taxon>Kitasatosporales</taxon>
        <taxon>Streptomycetaceae</taxon>
        <taxon>Streptomyces</taxon>
        <taxon>Streptomyces violaceusniger group</taxon>
    </lineage>
</organism>
<comment type="subcellular location">
    <subcellularLocation>
        <location evidence="1">Cell membrane</location>
    </subcellularLocation>
</comment>
<gene>
    <name evidence="10" type="ORF">GCM10009579_59560</name>
</gene>
<evidence type="ECO:0000256" key="8">
    <source>
        <dbReference type="SAM" id="Phobius"/>
    </source>
</evidence>
<evidence type="ECO:0000256" key="1">
    <source>
        <dbReference type="ARBA" id="ARBA00004236"/>
    </source>
</evidence>
<keyword evidence="6" id="KW-0051">Antiviral defense</keyword>
<dbReference type="EMBL" id="BAAAIH010000040">
    <property type="protein sequence ID" value="GAA1288190.1"/>
    <property type="molecule type" value="Genomic_DNA"/>
</dbReference>
<evidence type="ECO:0000256" key="2">
    <source>
        <dbReference type="ARBA" id="ARBA00022475"/>
    </source>
</evidence>
<dbReference type="InterPro" id="IPR043760">
    <property type="entry name" value="PycTM_dom"/>
</dbReference>
<evidence type="ECO:0000313" key="10">
    <source>
        <dbReference type="EMBL" id="GAA1288190.1"/>
    </source>
</evidence>
<keyword evidence="3 8" id="KW-0812">Transmembrane</keyword>
<keyword evidence="7 8" id="KW-0472">Membrane</keyword>
<keyword evidence="2" id="KW-1003">Cell membrane</keyword>
<dbReference type="Pfam" id="PF18967">
    <property type="entry name" value="PycTM"/>
    <property type="match status" value="1"/>
</dbReference>
<dbReference type="Proteomes" id="UP001500282">
    <property type="component" value="Unassembled WGS sequence"/>
</dbReference>
<keyword evidence="5 8" id="KW-1133">Transmembrane helix</keyword>
<evidence type="ECO:0000256" key="7">
    <source>
        <dbReference type="ARBA" id="ARBA00023136"/>
    </source>
</evidence>
<feature type="transmembrane region" description="Helical" evidence="8">
    <location>
        <begin position="51"/>
        <end position="72"/>
    </location>
</feature>
<sequence>MSTLDASLATAHAEVKAEIARTDSKASLLLAFIGAVLAGVWTVAGDVHLPTPVYVVGGVGVLLLVTAAALLLRVVRPNLSGAAVAGFPLWARLTGDEIRALLAEDRRGEDIANLSRIALLKFAALQRAIDVTRAAGALLLVAAGMTAGGAL</sequence>
<evidence type="ECO:0000256" key="5">
    <source>
        <dbReference type="ARBA" id="ARBA00022989"/>
    </source>
</evidence>
<evidence type="ECO:0000256" key="3">
    <source>
        <dbReference type="ARBA" id="ARBA00022692"/>
    </source>
</evidence>
<proteinExistence type="predicted"/>
<evidence type="ECO:0000256" key="6">
    <source>
        <dbReference type="ARBA" id="ARBA00023118"/>
    </source>
</evidence>
<accession>A0ABP4HUK8</accession>
<keyword evidence="11" id="KW-1185">Reference proteome</keyword>
<feature type="domain" description="Pycsar effector protein" evidence="9">
    <location>
        <begin position="9"/>
        <end position="145"/>
    </location>
</feature>